<feature type="domain" description="HTH lysR-type" evidence="5">
    <location>
        <begin position="12"/>
        <end position="69"/>
    </location>
</feature>
<dbReference type="PRINTS" id="PR00039">
    <property type="entry name" value="HTHLYSR"/>
</dbReference>
<dbReference type="EMBL" id="PRLP01000036">
    <property type="protein sequence ID" value="PPC76983.1"/>
    <property type="molecule type" value="Genomic_DNA"/>
</dbReference>
<reference evidence="6 7" key="1">
    <citation type="submission" date="2018-02" db="EMBL/GenBank/DDBJ databases">
        <title>novel marine gammaproteobacteria from coastal saline agro ecosystem.</title>
        <authorList>
            <person name="Krishnan R."/>
            <person name="Ramesh Kumar N."/>
        </authorList>
    </citation>
    <scope>NUCLEOTIDE SEQUENCE [LARGE SCALE GENOMIC DNA]</scope>
    <source>
        <strain evidence="6 7">228</strain>
    </source>
</reference>
<dbReference type="GO" id="GO:0003700">
    <property type="term" value="F:DNA-binding transcription factor activity"/>
    <property type="evidence" value="ECO:0007669"/>
    <property type="project" value="InterPro"/>
</dbReference>
<evidence type="ECO:0000256" key="2">
    <source>
        <dbReference type="ARBA" id="ARBA00023015"/>
    </source>
</evidence>
<dbReference type="OrthoDB" id="5289605at2"/>
<dbReference type="InterPro" id="IPR005119">
    <property type="entry name" value="LysR_subst-bd"/>
</dbReference>
<comment type="caution">
    <text evidence="6">The sequence shown here is derived from an EMBL/GenBank/DDBJ whole genome shotgun (WGS) entry which is preliminary data.</text>
</comment>
<comment type="similarity">
    <text evidence="1">Belongs to the LysR transcriptional regulatory family.</text>
</comment>
<dbReference type="GO" id="GO:0003677">
    <property type="term" value="F:DNA binding"/>
    <property type="evidence" value="ECO:0007669"/>
    <property type="project" value="UniProtKB-KW"/>
</dbReference>
<sequence>MKKWGTRQGPLPTLNYLIALEATARLGSFRAAAEEMHLTQGAVAQQIRALEAELGCQLFDRLPRGLEPNTIGKEYVHRLRLALGIVEEATREVLTQDLPRHPDQLILSTTPAFASRWLIPRMSRLAQSHPTLSIMIDASDISRPLHGKGRVDMAIRWGKPPFAAGHARFLLPGRATPVCSPHFPDHQRWQTPADLAQVPLISDSHHNWQRWFAAYGDPGTRINGPAFSLTNLALEAAEQGLGVALVPQLFADAAVRNGSLVRVLGDQYQLDTEAGFYILTGEPIREGSAASQFVDWLQGEARLASV</sequence>
<evidence type="ECO:0000256" key="1">
    <source>
        <dbReference type="ARBA" id="ARBA00009437"/>
    </source>
</evidence>
<evidence type="ECO:0000259" key="5">
    <source>
        <dbReference type="PROSITE" id="PS50931"/>
    </source>
</evidence>
<proteinExistence type="inferred from homology"/>
<dbReference type="InterPro" id="IPR036390">
    <property type="entry name" value="WH_DNA-bd_sf"/>
</dbReference>
<dbReference type="InterPro" id="IPR000847">
    <property type="entry name" value="LysR_HTH_N"/>
</dbReference>
<dbReference type="Gene3D" id="1.10.10.10">
    <property type="entry name" value="Winged helix-like DNA-binding domain superfamily/Winged helix DNA-binding domain"/>
    <property type="match status" value="1"/>
</dbReference>
<evidence type="ECO:0000313" key="6">
    <source>
        <dbReference type="EMBL" id="PPC76983.1"/>
    </source>
</evidence>
<name>A0A2S5KQL9_9PROT</name>
<dbReference type="PANTHER" id="PTHR30537">
    <property type="entry name" value="HTH-TYPE TRANSCRIPTIONAL REGULATOR"/>
    <property type="match status" value="1"/>
</dbReference>
<keyword evidence="3" id="KW-0238">DNA-binding</keyword>
<organism evidence="6 7">
    <name type="scientific">Proteobacteria bacterium 228</name>
    <dbReference type="NCBI Taxonomy" id="2083153"/>
    <lineage>
        <taxon>Bacteria</taxon>
        <taxon>Pseudomonadati</taxon>
        <taxon>Pseudomonadota</taxon>
    </lineage>
</organism>
<dbReference type="SUPFAM" id="SSF46785">
    <property type="entry name" value="Winged helix' DNA-binding domain"/>
    <property type="match status" value="1"/>
</dbReference>
<dbReference type="AlphaFoldDB" id="A0A2S5KQL9"/>
<evidence type="ECO:0000256" key="3">
    <source>
        <dbReference type="ARBA" id="ARBA00023125"/>
    </source>
</evidence>
<accession>A0A2S5KQL9</accession>
<dbReference type="InterPro" id="IPR036388">
    <property type="entry name" value="WH-like_DNA-bd_sf"/>
</dbReference>
<evidence type="ECO:0000313" key="7">
    <source>
        <dbReference type="Proteomes" id="UP000238196"/>
    </source>
</evidence>
<gene>
    <name evidence="6" type="ORF">C4K68_12780</name>
</gene>
<keyword evidence="2" id="KW-0805">Transcription regulation</keyword>
<dbReference type="CDD" id="cd08432">
    <property type="entry name" value="PBP2_GcdR_TrpI_HvrB_AmpR_like"/>
    <property type="match status" value="1"/>
</dbReference>
<dbReference type="Pfam" id="PF03466">
    <property type="entry name" value="LysR_substrate"/>
    <property type="match status" value="1"/>
</dbReference>
<evidence type="ECO:0000256" key="4">
    <source>
        <dbReference type="ARBA" id="ARBA00023163"/>
    </source>
</evidence>
<dbReference type="PANTHER" id="PTHR30537:SF5">
    <property type="entry name" value="HTH-TYPE TRANSCRIPTIONAL ACTIVATOR TTDR-RELATED"/>
    <property type="match status" value="1"/>
</dbReference>
<protein>
    <submittedName>
        <fullName evidence="6">LysR family transcriptional regulator</fullName>
    </submittedName>
</protein>
<keyword evidence="4" id="KW-0804">Transcription</keyword>
<dbReference type="PROSITE" id="PS50931">
    <property type="entry name" value="HTH_LYSR"/>
    <property type="match status" value="1"/>
</dbReference>
<dbReference type="Proteomes" id="UP000238196">
    <property type="component" value="Unassembled WGS sequence"/>
</dbReference>
<dbReference type="InterPro" id="IPR058163">
    <property type="entry name" value="LysR-type_TF_proteobact-type"/>
</dbReference>
<dbReference type="Gene3D" id="3.40.190.10">
    <property type="entry name" value="Periplasmic binding protein-like II"/>
    <property type="match status" value="2"/>
</dbReference>
<dbReference type="Pfam" id="PF00126">
    <property type="entry name" value="HTH_1"/>
    <property type="match status" value="1"/>
</dbReference>
<dbReference type="SUPFAM" id="SSF53850">
    <property type="entry name" value="Periplasmic binding protein-like II"/>
    <property type="match status" value="1"/>
</dbReference>